<reference evidence="1 2" key="1">
    <citation type="journal article" date="2020" name="IScience">
        <title>Genome Sequencing of the Endangered Kingdonia uniflora (Circaeasteraceae, Ranunculales) Reveals Potential Mechanisms of Evolutionary Specialization.</title>
        <authorList>
            <person name="Sun Y."/>
            <person name="Deng T."/>
            <person name="Zhang A."/>
            <person name="Moore M.J."/>
            <person name="Landis J.B."/>
            <person name="Lin N."/>
            <person name="Zhang H."/>
            <person name="Zhang X."/>
            <person name="Huang J."/>
            <person name="Zhang X."/>
            <person name="Sun H."/>
            <person name="Wang H."/>
        </authorList>
    </citation>
    <scope>NUCLEOTIDE SEQUENCE [LARGE SCALE GENOMIC DNA]</scope>
    <source>
        <strain evidence="1">TB1705</strain>
        <tissue evidence="1">Leaf</tissue>
    </source>
</reference>
<dbReference type="Proteomes" id="UP000541444">
    <property type="component" value="Unassembled WGS sequence"/>
</dbReference>
<accession>A0A7J7P9I7</accession>
<protein>
    <submittedName>
        <fullName evidence="1">Uncharacterized protein</fullName>
    </submittedName>
</protein>
<dbReference type="EMBL" id="JACGCM010000140">
    <property type="protein sequence ID" value="KAF6175952.1"/>
    <property type="molecule type" value="Genomic_DNA"/>
</dbReference>
<name>A0A7J7P9I7_9MAGN</name>
<dbReference type="AlphaFoldDB" id="A0A7J7P9I7"/>
<evidence type="ECO:0000313" key="1">
    <source>
        <dbReference type="EMBL" id="KAF6175952.1"/>
    </source>
</evidence>
<organism evidence="1 2">
    <name type="scientific">Kingdonia uniflora</name>
    <dbReference type="NCBI Taxonomy" id="39325"/>
    <lineage>
        <taxon>Eukaryota</taxon>
        <taxon>Viridiplantae</taxon>
        <taxon>Streptophyta</taxon>
        <taxon>Embryophyta</taxon>
        <taxon>Tracheophyta</taxon>
        <taxon>Spermatophyta</taxon>
        <taxon>Magnoliopsida</taxon>
        <taxon>Ranunculales</taxon>
        <taxon>Circaeasteraceae</taxon>
        <taxon>Kingdonia</taxon>
    </lineage>
</organism>
<proteinExistence type="predicted"/>
<evidence type="ECO:0000313" key="2">
    <source>
        <dbReference type="Proteomes" id="UP000541444"/>
    </source>
</evidence>
<comment type="caution">
    <text evidence="1">The sequence shown here is derived from an EMBL/GenBank/DDBJ whole genome shotgun (WGS) entry which is preliminary data.</text>
</comment>
<keyword evidence="2" id="KW-1185">Reference proteome</keyword>
<sequence>MALREKVLTQSFKLGSYFGSNILRRLKNLPVCLKNMITMSQYRFSLSLLLFYPDLDYRMLRRGLLLDYGKW</sequence>
<gene>
    <name evidence="1" type="ORF">GIB67_003440</name>
</gene>